<dbReference type="AlphaFoldDB" id="A0A117JKF7"/>
<protein>
    <submittedName>
        <fullName evidence="2">Uncharacterized protein</fullName>
    </submittedName>
</protein>
<evidence type="ECO:0000313" key="3">
    <source>
        <dbReference type="Proteomes" id="UP000053707"/>
    </source>
</evidence>
<name>A0A117JKF7_9MYCO</name>
<dbReference type="EMBL" id="LQIR01000012">
    <property type="protein sequence ID" value="KUI17751.1"/>
    <property type="molecule type" value="Genomic_DNA"/>
</dbReference>
<feature type="transmembrane region" description="Helical" evidence="1">
    <location>
        <begin position="75"/>
        <end position="98"/>
    </location>
</feature>
<keyword evidence="3" id="KW-1185">Reference proteome</keyword>
<accession>A0A117JKF7</accession>
<comment type="caution">
    <text evidence="2">The sequence shown here is derived from an EMBL/GenBank/DDBJ whole genome shotgun (WGS) entry which is preliminary data.</text>
</comment>
<evidence type="ECO:0000313" key="2">
    <source>
        <dbReference type="EMBL" id="KUI17751.1"/>
    </source>
</evidence>
<proteinExistence type="predicted"/>
<reference evidence="2 3" key="1">
    <citation type="submission" date="2016-01" db="EMBL/GenBank/DDBJ databases">
        <authorList>
            <consortium name="TB Trials Study Group"/>
            <person name="Sutton G."/>
            <person name="Brinkac L."/>
            <person name="Sanka R."/>
            <person name="Adams M."/>
            <person name="Lau E.L."/>
            <person name="Macaden R."/>
            <person name="Grewal H.M.S."/>
        </authorList>
    </citation>
    <scope>NUCLEOTIDE SEQUENCE [LARGE SCALE GENOMIC DNA]</scope>
    <source>
        <strain evidence="2 3">IS-1744</strain>
    </source>
</reference>
<keyword evidence="1" id="KW-1133">Transmembrane helix</keyword>
<organism evidence="2 3">
    <name type="scientific">Mycobacterium lehmannii</name>
    <dbReference type="NCBI Taxonomy" id="2048550"/>
    <lineage>
        <taxon>Bacteria</taxon>
        <taxon>Bacillati</taxon>
        <taxon>Actinomycetota</taxon>
        <taxon>Actinomycetes</taxon>
        <taxon>Mycobacteriales</taxon>
        <taxon>Mycobacteriaceae</taxon>
        <taxon>Mycobacterium</taxon>
    </lineage>
</organism>
<dbReference type="RefSeq" id="WP_064395339.1">
    <property type="nucleotide sequence ID" value="NZ_LQIR01000012.1"/>
</dbReference>
<keyword evidence="1" id="KW-0472">Membrane</keyword>
<evidence type="ECO:0000256" key="1">
    <source>
        <dbReference type="SAM" id="Phobius"/>
    </source>
</evidence>
<sequence>MIAIAVVLLVSAAVLILFGVVLYGNGVGTVPDEPGREPAATREGLRRVSWSDLFARMKTSVGDILNEDARRPQKLTAAGAFCVLVGIIVLVLALLSFVTAMV</sequence>
<gene>
    <name evidence="2" type="ORF">AU192_02480</name>
</gene>
<keyword evidence="1" id="KW-0812">Transmembrane</keyword>
<dbReference type="Proteomes" id="UP000053707">
    <property type="component" value="Unassembled WGS sequence"/>
</dbReference>